<keyword evidence="2" id="KW-1185">Reference proteome</keyword>
<name>A0A4Y2FK92_ARAVE</name>
<comment type="caution">
    <text evidence="1">The sequence shown here is derived from an EMBL/GenBank/DDBJ whole genome shotgun (WGS) entry which is preliminary data.</text>
</comment>
<accession>A0A4Y2FK92</accession>
<dbReference type="Proteomes" id="UP000499080">
    <property type="component" value="Unassembled WGS sequence"/>
</dbReference>
<evidence type="ECO:0000313" key="1">
    <source>
        <dbReference type="EMBL" id="GBM40875.1"/>
    </source>
</evidence>
<proteinExistence type="predicted"/>
<sequence>MEAPCKPHNRSIQPLWATVPTPPSTFKTEPPPHFTPLPHFVVFAFLREYRSPSPISYSNFMTECVKWKTNDFGYPNFSTSTVQFSSDIRFDAGFGERCSKWCGAECS</sequence>
<reference evidence="1 2" key="1">
    <citation type="journal article" date="2019" name="Sci. Rep.">
        <title>Orb-weaving spider Araneus ventricosus genome elucidates the spidroin gene catalogue.</title>
        <authorList>
            <person name="Kono N."/>
            <person name="Nakamura H."/>
            <person name="Ohtoshi R."/>
            <person name="Moran D.A.P."/>
            <person name="Shinohara A."/>
            <person name="Yoshida Y."/>
            <person name="Fujiwara M."/>
            <person name="Mori M."/>
            <person name="Tomita M."/>
            <person name="Arakawa K."/>
        </authorList>
    </citation>
    <scope>NUCLEOTIDE SEQUENCE [LARGE SCALE GENOMIC DNA]</scope>
</reference>
<dbReference type="EMBL" id="BGPR01000946">
    <property type="protein sequence ID" value="GBM40875.1"/>
    <property type="molecule type" value="Genomic_DNA"/>
</dbReference>
<organism evidence="1 2">
    <name type="scientific">Araneus ventricosus</name>
    <name type="common">Orbweaver spider</name>
    <name type="synonym">Epeira ventricosa</name>
    <dbReference type="NCBI Taxonomy" id="182803"/>
    <lineage>
        <taxon>Eukaryota</taxon>
        <taxon>Metazoa</taxon>
        <taxon>Ecdysozoa</taxon>
        <taxon>Arthropoda</taxon>
        <taxon>Chelicerata</taxon>
        <taxon>Arachnida</taxon>
        <taxon>Araneae</taxon>
        <taxon>Araneomorphae</taxon>
        <taxon>Entelegynae</taxon>
        <taxon>Araneoidea</taxon>
        <taxon>Araneidae</taxon>
        <taxon>Araneus</taxon>
    </lineage>
</organism>
<dbReference type="AlphaFoldDB" id="A0A4Y2FK92"/>
<evidence type="ECO:0000313" key="2">
    <source>
        <dbReference type="Proteomes" id="UP000499080"/>
    </source>
</evidence>
<protein>
    <submittedName>
        <fullName evidence="1">Uncharacterized protein</fullName>
    </submittedName>
</protein>
<gene>
    <name evidence="1" type="ORF">AVEN_14798_1</name>
</gene>